<dbReference type="eggNOG" id="ENOG502SEZ0">
    <property type="taxonomic scope" value="Eukaryota"/>
</dbReference>
<feature type="compositionally biased region" description="Polar residues" evidence="1">
    <location>
        <begin position="466"/>
        <end position="476"/>
    </location>
</feature>
<feature type="compositionally biased region" description="Low complexity" evidence="1">
    <location>
        <begin position="491"/>
        <end position="502"/>
    </location>
</feature>
<feature type="compositionally biased region" description="Polar residues" evidence="1">
    <location>
        <begin position="407"/>
        <end position="417"/>
    </location>
</feature>
<feature type="region of interest" description="Disordered" evidence="1">
    <location>
        <begin position="1"/>
        <end position="30"/>
    </location>
</feature>
<comment type="caution">
    <text evidence="2">The sequence shown here is derived from an EMBL/GenBank/DDBJ whole genome shotgun (WGS) entry which is preliminary data.</text>
</comment>
<organism evidence="2 3">
    <name type="scientific">Moniliophthora roreri</name>
    <name type="common">Frosty pod rot fungus</name>
    <name type="synonym">Monilia roreri</name>
    <dbReference type="NCBI Taxonomy" id="221103"/>
    <lineage>
        <taxon>Eukaryota</taxon>
        <taxon>Fungi</taxon>
        <taxon>Dikarya</taxon>
        <taxon>Basidiomycota</taxon>
        <taxon>Agaricomycotina</taxon>
        <taxon>Agaricomycetes</taxon>
        <taxon>Agaricomycetidae</taxon>
        <taxon>Agaricales</taxon>
        <taxon>Marasmiineae</taxon>
        <taxon>Marasmiaceae</taxon>
        <taxon>Moniliophthora</taxon>
    </lineage>
</organism>
<protein>
    <submittedName>
        <fullName evidence="2">Uncharacterized protein</fullName>
    </submittedName>
</protein>
<proteinExistence type="predicted"/>
<feature type="compositionally biased region" description="Polar residues" evidence="1">
    <location>
        <begin position="216"/>
        <end position="228"/>
    </location>
</feature>
<feature type="compositionally biased region" description="Acidic residues" evidence="1">
    <location>
        <begin position="100"/>
        <end position="113"/>
    </location>
</feature>
<dbReference type="EMBL" id="LATX01001990">
    <property type="protein sequence ID" value="KTB35459.1"/>
    <property type="molecule type" value="Genomic_DNA"/>
</dbReference>
<feature type="compositionally biased region" description="Acidic residues" evidence="1">
    <location>
        <begin position="65"/>
        <end position="79"/>
    </location>
</feature>
<evidence type="ECO:0000313" key="3">
    <source>
        <dbReference type="Proteomes" id="UP000054988"/>
    </source>
</evidence>
<gene>
    <name evidence="2" type="ORF">WG66_12057</name>
</gene>
<accession>A0A0W0FGP3</accession>
<reference evidence="2 3" key="1">
    <citation type="submission" date="2015-12" db="EMBL/GenBank/DDBJ databases">
        <title>Draft genome sequence of Moniliophthora roreri, the causal agent of frosty pod rot of cacao.</title>
        <authorList>
            <person name="Aime M.C."/>
            <person name="Diaz-Valderrama J.R."/>
            <person name="Kijpornyongpan T."/>
            <person name="Phillips-Mora W."/>
        </authorList>
    </citation>
    <scope>NUCLEOTIDE SEQUENCE [LARGE SCALE GENOMIC DNA]</scope>
    <source>
        <strain evidence="2 3">MCA 2952</strain>
    </source>
</reference>
<name>A0A0W0FGP3_MONRR</name>
<feature type="compositionally biased region" description="Low complexity" evidence="1">
    <location>
        <begin position="16"/>
        <end position="30"/>
    </location>
</feature>
<dbReference type="AlphaFoldDB" id="A0A0W0FGP3"/>
<feature type="compositionally biased region" description="Low complexity" evidence="1">
    <location>
        <begin position="418"/>
        <end position="429"/>
    </location>
</feature>
<feature type="compositionally biased region" description="Polar residues" evidence="1">
    <location>
        <begin position="368"/>
        <end position="392"/>
    </location>
</feature>
<feature type="compositionally biased region" description="Polar residues" evidence="1">
    <location>
        <begin position="236"/>
        <end position="256"/>
    </location>
</feature>
<feature type="compositionally biased region" description="Polar residues" evidence="1">
    <location>
        <begin position="1"/>
        <end position="15"/>
    </location>
</feature>
<feature type="region of interest" description="Disordered" evidence="1">
    <location>
        <begin position="46"/>
        <end position="256"/>
    </location>
</feature>
<feature type="region of interest" description="Disordered" evidence="1">
    <location>
        <begin position="519"/>
        <end position="538"/>
    </location>
</feature>
<sequence>MDSSDTPSLYSRSAFSPQSSHFCSPSISSSLPVMSTINDLAVSMLDMDDDPRSSSIYDSVHDHDTSEDDYDENGVEDDQSVPRMSYLGPKMRYHSRAPWEMEDTPQEAEEDNAGVENQTSFSSSTTRVKAGITRHFGFGGSKSSGAGRSSEESNGSQKAPKMSFDSTSSHVSYSRDAHSNTPLHALSSTSQTPSKHGGSQRHLYPLVRSRPHSPFHSLSPQISPTSPRSPTPHFSEVTSSGIDSGNDSPTRSCSSFELDSKPSFNYQSEEHHPYANPDLVVSSSSLEEAITYTAHIPYKLSLSRSDISTIGSDSIISHTVNTYPCPSMALDPTPQSPSVASFRGQGKEISSPLSVRGSSWRGVDHSTGAESSSLPQPQLTNLPGWTERSTSPGFNLISLEEARAQRSRSITLHHPSTSNASAGSSGASNVFPFPENSGNGSGSSVASMTARARARSISAGTRAKQALNNIVSTTAPKSERRDSEPSVSTLNSSANGANSSSGPSGGKTLKNKRSGFLRLFNGGRDERSPPPPVPSLSEGFAAFNAQQASLQRPSVSSKINSHRIPVPQISPSLLDSSNGPSDDYLSVKSAIIATGSKRTPPPLSLHTSTHKAHLPGHLHPQSINDLAKSAPAHITEFPTLKLRPVSSMFSTQFGEHILSSPPSPETPSSAISPLTPGLYNRPDNFGSVTSENSSLSTGDADDHSVVIRKLQDQLSKSKLAHQQQIWELEGQVRDLKMELEDARSNGMKERDQLYCEHCGRGSRDVGISPSVVHRPRARTGTGQSRFGSAV</sequence>
<feature type="region of interest" description="Disordered" evidence="1">
    <location>
        <begin position="406"/>
        <end position="512"/>
    </location>
</feature>
<evidence type="ECO:0000313" key="2">
    <source>
        <dbReference type="EMBL" id="KTB35459.1"/>
    </source>
</evidence>
<feature type="compositionally biased region" description="Polar residues" evidence="1">
    <location>
        <begin position="115"/>
        <end position="127"/>
    </location>
</feature>
<evidence type="ECO:0000256" key="1">
    <source>
        <dbReference type="SAM" id="MobiDB-lite"/>
    </source>
</evidence>
<feature type="compositionally biased region" description="Low complexity" evidence="1">
    <location>
        <begin position="143"/>
        <end position="156"/>
    </location>
</feature>
<feature type="region of interest" description="Disordered" evidence="1">
    <location>
        <begin position="332"/>
        <end position="392"/>
    </location>
</feature>
<feature type="compositionally biased region" description="Polar residues" evidence="1">
    <location>
        <begin position="179"/>
        <end position="194"/>
    </location>
</feature>
<dbReference type="Proteomes" id="UP000054988">
    <property type="component" value="Unassembled WGS sequence"/>
</dbReference>